<evidence type="ECO:0000313" key="7">
    <source>
        <dbReference type="Proteomes" id="UP000252355"/>
    </source>
</evidence>
<dbReference type="GO" id="GO:0035556">
    <property type="term" value="P:intracellular signal transduction"/>
    <property type="evidence" value="ECO:0007669"/>
    <property type="project" value="InterPro"/>
</dbReference>
<feature type="domain" description="Guanylate cyclase" evidence="4">
    <location>
        <begin position="2089"/>
        <end position="2217"/>
    </location>
</feature>
<dbReference type="SMART" id="SM00304">
    <property type="entry name" value="HAMP"/>
    <property type="match status" value="2"/>
</dbReference>
<feature type="region of interest" description="Disordered" evidence="2">
    <location>
        <begin position="1109"/>
        <end position="1185"/>
    </location>
</feature>
<dbReference type="InterPro" id="IPR050697">
    <property type="entry name" value="Adenylyl/Guanylyl_Cyclase_3/4"/>
</dbReference>
<feature type="transmembrane region" description="Helical" evidence="3">
    <location>
        <begin position="437"/>
        <end position="460"/>
    </location>
</feature>
<evidence type="ECO:0000259" key="5">
    <source>
        <dbReference type="PROSITE" id="PS50885"/>
    </source>
</evidence>
<feature type="coiled-coil region" evidence="1">
    <location>
        <begin position="488"/>
        <end position="527"/>
    </location>
</feature>
<dbReference type="Pfam" id="PF00211">
    <property type="entry name" value="Guanylate_cyc"/>
    <property type="match status" value="2"/>
</dbReference>
<dbReference type="Proteomes" id="UP000252355">
    <property type="component" value="Unassembled WGS sequence"/>
</dbReference>
<dbReference type="PANTHER" id="PTHR43081">
    <property type="entry name" value="ADENYLATE CYCLASE, TERMINAL-DIFFERENTIATION SPECIFIC-RELATED"/>
    <property type="match status" value="1"/>
</dbReference>
<name>A0A367ZSR8_9BACT</name>
<dbReference type="PROSITE" id="PS50125">
    <property type="entry name" value="GUANYLATE_CYCLASE_2"/>
    <property type="match status" value="2"/>
</dbReference>
<dbReference type="GO" id="GO:0016020">
    <property type="term" value="C:membrane"/>
    <property type="evidence" value="ECO:0007669"/>
    <property type="project" value="InterPro"/>
</dbReference>
<feature type="domain" description="HAMP" evidence="5">
    <location>
        <begin position="2006"/>
        <end position="2058"/>
    </location>
</feature>
<dbReference type="Pfam" id="PF00672">
    <property type="entry name" value="HAMP"/>
    <property type="match status" value="2"/>
</dbReference>
<proteinExistence type="predicted"/>
<feature type="transmembrane region" description="Helical" evidence="3">
    <location>
        <begin position="1626"/>
        <end position="1645"/>
    </location>
</feature>
<dbReference type="CDD" id="cd07302">
    <property type="entry name" value="CHD"/>
    <property type="match status" value="2"/>
</dbReference>
<evidence type="ECO:0000259" key="4">
    <source>
        <dbReference type="PROSITE" id="PS50125"/>
    </source>
</evidence>
<dbReference type="SUPFAM" id="SSF158472">
    <property type="entry name" value="HAMP domain-like"/>
    <property type="match status" value="2"/>
</dbReference>
<feature type="compositionally biased region" description="Pro residues" evidence="2">
    <location>
        <begin position="1319"/>
        <end position="1343"/>
    </location>
</feature>
<feature type="compositionally biased region" description="Basic residues" evidence="2">
    <location>
        <begin position="1525"/>
        <end position="1535"/>
    </location>
</feature>
<comment type="caution">
    <text evidence="6">The sequence shown here is derived from an EMBL/GenBank/DDBJ whole genome shotgun (WGS) entry which is preliminary data.</text>
</comment>
<keyword evidence="3" id="KW-0812">Transmembrane</keyword>
<dbReference type="SUPFAM" id="SSF55073">
    <property type="entry name" value="Nucleotide cyclase"/>
    <property type="match status" value="2"/>
</dbReference>
<feature type="domain" description="HAMP" evidence="5">
    <location>
        <begin position="842"/>
        <end position="894"/>
    </location>
</feature>
<feature type="region of interest" description="Disordered" evidence="2">
    <location>
        <begin position="555"/>
        <end position="593"/>
    </location>
</feature>
<dbReference type="GO" id="GO:0009190">
    <property type="term" value="P:cyclic nucleotide biosynthetic process"/>
    <property type="evidence" value="ECO:0007669"/>
    <property type="project" value="InterPro"/>
</dbReference>
<reference evidence="6 7" key="1">
    <citation type="submission" date="2018-05" db="EMBL/GenBank/DDBJ databases">
        <title>A metagenomic window into the 2 km-deep terrestrial subsurface aquifer revealed taxonomically and functionally diverse microbial community comprising novel uncultured bacterial lineages.</title>
        <authorList>
            <person name="Kadnikov V.V."/>
            <person name="Mardanov A.V."/>
            <person name="Beletsky A.V."/>
            <person name="Banks D."/>
            <person name="Pimenov N.V."/>
            <person name="Frank Y.A."/>
            <person name="Karnachuk O.V."/>
            <person name="Ravin N.V."/>
        </authorList>
    </citation>
    <scope>NUCLEOTIDE SEQUENCE [LARGE SCALE GENOMIC DNA]</scope>
    <source>
        <strain evidence="6">BY5</strain>
    </source>
</reference>
<evidence type="ECO:0000256" key="3">
    <source>
        <dbReference type="SAM" id="Phobius"/>
    </source>
</evidence>
<keyword evidence="3" id="KW-0472">Membrane</keyword>
<feature type="compositionally biased region" description="Pro residues" evidence="2">
    <location>
        <begin position="570"/>
        <end position="582"/>
    </location>
</feature>
<feature type="region of interest" description="Disordered" evidence="2">
    <location>
        <begin position="1317"/>
        <end position="1343"/>
    </location>
</feature>
<feature type="transmembrane region" description="Helical" evidence="3">
    <location>
        <begin position="1595"/>
        <end position="1614"/>
    </location>
</feature>
<dbReference type="EMBL" id="QOQW01000002">
    <property type="protein sequence ID" value="RCK81195.1"/>
    <property type="molecule type" value="Genomic_DNA"/>
</dbReference>
<feature type="compositionally biased region" description="Polar residues" evidence="2">
    <location>
        <begin position="1159"/>
        <end position="1182"/>
    </location>
</feature>
<feature type="region of interest" description="Disordered" evidence="2">
    <location>
        <begin position="1516"/>
        <end position="1535"/>
    </location>
</feature>
<dbReference type="InterPro" id="IPR001054">
    <property type="entry name" value="A/G_cyclase"/>
</dbReference>
<feature type="compositionally biased region" description="Basic and acidic residues" evidence="2">
    <location>
        <begin position="1270"/>
        <end position="1280"/>
    </location>
</feature>
<dbReference type="PROSITE" id="PS50885">
    <property type="entry name" value="HAMP"/>
    <property type="match status" value="2"/>
</dbReference>
<feature type="transmembrane region" description="Helical" evidence="3">
    <location>
        <begin position="472"/>
        <end position="489"/>
    </location>
</feature>
<evidence type="ECO:0000256" key="2">
    <source>
        <dbReference type="SAM" id="MobiDB-lite"/>
    </source>
</evidence>
<feature type="region of interest" description="Disordered" evidence="2">
    <location>
        <begin position="1261"/>
        <end position="1280"/>
    </location>
</feature>
<dbReference type="SMART" id="SM00044">
    <property type="entry name" value="CYCc"/>
    <property type="match status" value="1"/>
</dbReference>
<dbReference type="PANTHER" id="PTHR43081:SF1">
    <property type="entry name" value="ADENYLATE CYCLASE, TERMINAL-DIFFERENTIATION SPECIFIC"/>
    <property type="match status" value="1"/>
</dbReference>
<organism evidence="6 7">
    <name type="scientific">Candidatus Ozemobacter sibiricus</name>
    <dbReference type="NCBI Taxonomy" id="2268124"/>
    <lineage>
        <taxon>Bacteria</taxon>
        <taxon>Candidatus Ozemobacteria</taxon>
        <taxon>Candidatus Ozemobacterales</taxon>
        <taxon>Candidatus Ozemobacteraceae</taxon>
        <taxon>Candidatus Ozemobacter</taxon>
    </lineage>
</organism>
<keyword evidence="3" id="KW-1133">Transmembrane helix</keyword>
<dbReference type="CDD" id="cd06225">
    <property type="entry name" value="HAMP"/>
    <property type="match status" value="2"/>
</dbReference>
<protein>
    <submittedName>
        <fullName evidence="6">Adenylate cyclase</fullName>
    </submittedName>
</protein>
<dbReference type="InterPro" id="IPR029787">
    <property type="entry name" value="Nucleotide_cyclase"/>
</dbReference>
<dbReference type="InterPro" id="IPR003660">
    <property type="entry name" value="HAMP_dom"/>
</dbReference>
<evidence type="ECO:0000313" key="6">
    <source>
        <dbReference type="EMBL" id="RCK81195.1"/>
    </source>
</evidence>
<keyword evidence="1" id="KW-0175">Coiled coil</keyword>
<sequence>MSESRARTPPPREGATLTTTTADDGRRVFVVPPGGIARWLLPMFLTLLPLLALLPTIREEAQQQAREQERRLVAASDPVVARFREAASLKFWAAWTARRLVRAVERRLPEAGVTDATAALGRALTDLGCRYRFAGSPPVRVWAFALPVAPDASGAPGAAANPAPGKAQALTGPGLETTYRRVFGQLFQALATAHQTRAPLPRRVVKTFQEMFGPGVTRAALSPAHRGMPFHVLFQGRFSLLVWDIWTWHDRPLGGFFLVMDRPPTADHLAIELAVRHWRRLAGRHALWPACFLFPGPRLPGLPRQLIHPTLVEADLVPRLRRLARELRVQQAPERLDQVDPGRWPPAVTEEAMAIPWFHSARPGLAATPTAILSVPSPDPASPPTVLGSLVYPLHRLDRFLPVGPWLTRLVTLGQDAPYFAFLVMPRPGTPVSGLTMAWQTLFIGWAAGWSLLFCLALARRHLPQPRVALQLAGWMFCLMGLAGVLLLASQRRLLQDLEARLIDQAAQRMQEQARTLEGEAARLTWRQGLICHRILRGPAWHARLIADRLAAMPDQEPGQGSAGIASAPTAPPARSPAPPTSPVGLPRRAGRPDRADPLAAAWSLLQRGGLAPQILAVVGSGGYVLATFSSDIAPEEQPPLLDAIRAHGEPFIAQERGWLASDPARFSIGQFFSNDRGHDLRNPGTVSTAVLGGRRFCRLHQFVLHQGRPLLYVVAFWESDRELPVHLRRLLCRTHGRSGLETAVFRRQGIDLHLIAAAGRVTTLRASAAEDTQKPRLRREANGQFLQYLYPSPVLQGYTFAVRQPLDPVLRPLRDEERSFQVRIFLGLPLLLLLGALALHGWLAWPIQDLTTALGRLDGGDFTARLDLVRGDELGQAATAFDRMAAGLQERDRMSRFVAAHVMAAIRTAEPIDPGASRQGPVIMLFADIRGFTTLSEAHPPEAIFAALNRHFEALSPCVQREGGCIERFIGDAIQAVFEDGPTAVDRALRAALAMRQAWQDLQAERRAAGTFVYGMGIGLAYGDGITGIVGDARIRQDVAVLGPPVAEAVAMEALTKEVGGSGIVCSAEIREKAGPGWYFAPVPGHPQAWLLLEEPAAPTKVSALDRSQVDGATDSTSSGSTASSPSGERPNAPPPSASTTPPHDLPAGTDTPRTDRSSTAPMPSILSSRPTTEGGPTSRSRSARRLDWTTWLTAGLFWLLALALMSSATAAWRQDLHAHRVRQADRALQQDLIEIRKTSGEQTQVALLLRELFHEVHRQPAAPAATGRSHEESLQRGSREITPYQTLLQRLRRRWPTLSWAIVSGEALPIASLAAPPSSPRAPLAPPAPGGSPSPASPPDPLLLEIWACREEMGLATRPGSPDHPVVEEARAQGWTPRRLIPDAAYATRILATSPTPTPLRPWQLVHLHAILTRFRESRTRSSRVSPAEMLFLPTLGEHPLQLQDLAVESSSGFRTLRLEGREWLFYWEYLPRPRRGGILLFLPADAIDPAAGWRALVERLGRGGTVLVLPNSSGRAPPLRAARPRPGRRATVDHRRRARLQLRQMMATGRPRPDWVMRRGILETDRQRRRVLAGRRLAPPGRPPWPLQVGEMVCLLWLGAGLLASAGLLLPRPPLKLSLRPKLAAAFLALLLPTLVVSSAVFGRSALAQIAGTEARLGDELEQDLRRSEDAYEAILAWNSRLLRGTLHQPRFATALLSATPLAPPATTAEAQPLDPAIRRLYDEILSYGAVPVGLGVGGPGLPTRSVNVMAFLWGKEDQGRLFVPLTARSLRALNPEIGQFQPGPSAAHQTPNRDDLLAEEVLSTLSLISTGEFLTDVLHAPWVLCRMQWGISTVQVFRAFLPFRHPPRAVLWVIWDYRWGILPLAAGWQRTDPERPDLDHRVAIQNSPNVTFVMPYLAFWPVGPNRRWAGFREFVSYDPPEVGRLLSTARQTGETTTRILGEGDEARLVLARQSAATLRSILLVSSPIGQRWATLRQQADLHQRFLAALLLASLILARLIAARFLGPLEAFSQAAEAVRAGNYRVGLHLDRSDEFGAMALAFNRLCQGLEEGRLLRRFVSESVRQAARDDGRAAEARHGRHRDAVILFAGTAPLATGGADQAPAAILARLNAFLANGARIIQRHDGEIDKFLGEKILAVFEPTPPASLETAARAAVAAGRALTEELGGATTGIGPVGVGIATGRVLAGILGTPTVRLEYTVLGDPVNLAARLCDLALQPGRSTVLFDTTTARLVAAAGLACQPLGRTRVKGKLREVNVFRLRPPPRE</sequence>
<dbReference type="GO" id="GO:0004016">
    <property type="term" value="F:adenylate cyclase activity"/>
    <property type="evidence" value="ECO:0007669"/>
    <property type="project" value="UniProtKB-ARBA"/>
</dbReference>
<gene>
    <name evidence="6" type="ORF">OZSIB_2064</name>
</gene>
<dbReference type="Gene3D" id="3.30.70.1230">
    <property type="entry name" value="Nucleotide cyclase"/>
    <property type="match status" value="2"/>
</dbReference>
<evidence type="ECO:0000256" key="1">
    <source>
        <dbReference type="SAM" id="Coils"/>
    </source>
</evidence>
<feature type="domain" description="Guanylate cyclase" evidence="4">
    <location>
        <begin position="924"/>
        <end position="1054"/>
    </location>
</feature>
<dbReference type="Gene3D" id="6.10.340.10">
    <property type="match status" value="2"/>
</dbReference>
<feature type="compositionally biased region" description="Low complexity" evidence="2">
    <location>
        <begin position="1112"/>
        <end position="1129"/>
    </location>
</feature>
<accession>A0A367ZSR8</accession>